<proteinExistence type="predicted"/>
<sequence length="54" mass="5539">MAPPTTPSTPLPPSMLLSAPDGARTPMAASLKGCSSTTTFKDVPPAKNLTKNEL</sequence>
<comment type="caution">
    <text evidence="1">The sequence shown here is derived from an EMBL/GenBank/DDBJ whole genome shotgun (WGS) entry which is preliminary data.</text>
</comment>
<protein>
    <submittedName>
        <fullName evidence="1">Uncharacterized protein</fullName>
    </submittedName>
</protein>
<name>A0ACB6F7D0_9PLEO</name>
<reference evidence="1 2" key="1">
    <citation type="journal article" date="2019" name="bioRxiv">
        <title>Genomics, evolutionary history and diagnostics of the Alternaria alternata species group including apple and Asian pear pathotypes.</title>
        <authorList>
            <person name="Armitage A.D."/>
            <person name="Cockerton H.M."/>
            <person name="Sreenivasaprasad S."/>
            <person name="Woodhall J.W."/>
            <person name="Lane C.R."/>
            <person name="Harrison R.J."/>
            <person name="Clarkson J.P."/>
        </authorList>
    </citation>
    <scope>NUCLEOTIDE SEQUENCE [LARGE SCALE GENOMIC DNA]</scope>
    <source>
        <strain evidence="1 2">FERA 650</strain>
    </source>
</reference>
<evidence type="ECO:0000313" key="2">
    <source>
        <dbReference type="Proteomes" id="UP000293547"/>
    </source>
</evidence>
<keyword evidence="2" id="KW-1185">Reference proteome</keyword>
<gene>
    <name evidence="1" type="ORF">AG0111_0g11504</name>
</gene>
<dbReference type="Proteomes" id="UP000293547">
    <property type="component" value="Unassembled WGS sequence"/>
</dbReference>
<organism evidence="1 2">
    <name type="scientific">Alternaria gaisen</name>
    <dbReference type="NCBI Taxonomy" id="167740"/>
    <lineage>
        <taxon>Eukaryota</taxon>
        <taxon>Fungi</taxon>
        <taxon>Dikarya</taxon>
        <taxon>Ascomycota</taxon>
        <taxon>Pezizomycotina</taxon>
        <taxon>Dothideomycetes</taxon>
        <taxon>Pleosporomycetidae</taxon>
        <taxon>Pleosporales</taxon>
        <taxon>Pleosporineae</taxon>
        <taxon>Pleosporaceae</taxon>
        <taxon>Alternaria</taxon>
        <taxon>Alternaria sect. Alternaria</taxon>
    </lineage>
</organism>
<evidence type="ECO:0000313" key="1">
    <source>
        <dbReference type="EMBL" id="KAB2100325.1"/>
    </source>
</evidence>
<accession>A0ACB6F7D0</accession>
<dbReference type="EMBL" id="PDWZ02000013">
    <property type="protein sequence ID" value="KAB2100325.1"/>
    <property type="molecule type" value="Genomic_DNA"/>
</dbReference>